<organism evidence="1 2">
    <name type="scientific">Maribacter arcticus</name>
    <dbReference type="NCBI Taxonomy" id="561365"/>
    <lineage>
        <taxon>Bacteria</taxon>
        <taxon>Pseudomonadati</taxon>
        <taxon>Bacteroidota</taxon>
        <taxon>Flavobacteriia</taxon>
        <taxon>Flavobacteriales</taxon>
        <taxon>Flavobacteriaceae</taxon>
        <taxon>Maribacter</taxon>
    </lineage>
</organism>
<dbReference type="AlphaFoldDB" id="A0A1T5AJV8"/>
<name>A0A1T5AJV8_9FLAO</name>
<dbReference type="OrthoDB" id="1179036at2"/>
<evidence type="ECO:0000313" key="2">
    <source>
        <dbReference type="Proteomes" id="UP000190339"/>
    </source>
</evidence>
<sequence length="92" mass="10954">MSKVVFRNYDKIAVRQLLKEVGKERYECALKDQGIEQKPLGMDGFFVEFEVDTKDINLYYKYPSKVTLFIMPVLGYWGIPSKNWEIDRKEEH</sequence>
<keyword evidence="2" id="KW-1185">Reference proteome</keyword>
<dbReference type="EMBL" id="FUYL01000002">
    <property type="protein sequence ID" value="SKB35165.1"/>
    <property type="molecule type" value="Genomic_DNA"/>
</dbReference>
<gene>
    <name evidence="1" type="ORF">SAMN05660866_01036</name>
</gene>
<evidence type="ECO:0000313" key="1">
    <source>
        <dbReference type="EMBL" id="SKB35165.1"/>
    </source>
</evidence>
<dbReference type="Proteomes" id="UP000190339">
    <property type="component" value="Unassembled WGS sequence"/>
</dbReference>
<proteinExistence type="predicted"/>
<dbReference type="RefSeq" id="WP_079511525.1">
    <property type="nucleotide sequence ID" value="NZ_FUYL01000002.1"/>
</dbReference>
<accession>A0A1T5AJV8</accession>
<dbReference type="STRING" id="561365.SAMN05660866_01036"/>
<protein>
    <submittedName>
        <fullName evidence="1">Uncharacterized protein</fullName>
    </submittedName>
</protein>
<reference evidence="2" key="1">
    <citation type="submission" date="2017-02" db="EMBL/GenBank/DDBJ databases">
        <authorList>
            <person name="Varghese N."/>
            <person name="Submissions S."/>
        </authorList>
    </citation>
    <scope>NUCLEOTIDE SEQUENCE [LARGE SCALE GENOMIC DNA]</scope>
    <source>
        <strain evidence="2">DSM 23546</strain>
    </source>
</reference>